<dbReference type="EMBL" id="JBHMBE010000003">
    <property type="protein sequence ID" value="MFB9646169.1"/>
    <property type="molecule type" value="Genomic_DNA"/>
</dbReference>
<evidence type="ECO:0000313" key="1">
    <source>
        <dbReference type="EMBL" id="MFB9646169.1"/>
    </source>
</evidence>
<name>A0ABV5T0N2_9MICO</name>
<keyword evidence="2" id="KW-1185">Reference proteome</keyword>
<proteinExistence type="predicted"/>
<dbReference type="Proteomes" id="UP001589611">
    <property type="component" value="Unassembled WGS sequence"/>
</dbReference>
<dbReference type="RefSeq" id="WP_344712900.1">
    <property type="nucleotide sequence ID" value="NZ_BAAAWH010000001.1"/>
</dbReference>
<reference evidence="1 2" key="1">
    <citation type="submission" date="2024-09" db="EMBL/GenBank/DDBJ databases">
        <authorList>
            <person name="Sun Q."/>
            <person name="Mori K."/>
        </authorList>
    </citation>
    <scope>NUCLEOTIDE SEQUENCE [LARGE SCALE GENOMIC DNA]</scope>
    <source>
        <strain evidence="1 2">JCM 1342</strain>
    </source>
</reference>
<gene>
    <name evidence="1" type="ORF">ACFFPJ_10210</name>
</gene>
<protein>
    <submittedName>
        <fullName evidence="1">Uncharacterized protein</fullName>
    </submittedName>
</protein>
<accession>A0ABV5T0N2</accession>
<comment type="caution">
    <text evidence="1">The sequence shown here is derived from an EMBL/GenBank/DDBJ whole genome shotgun (WGS) entry which is preliminary data.</text>
</comment>
<evidence type="ECO:0000313" key="2">
    <source>
        <dbReference type="Proteomes" id="UP001589611"/>
    </source>
</evidence>
<sequence>MSSPHRHLPPAPVRERAACMCVHGDSCSSFAPGHALHLIQARLASATPSEWVDAIVESTDAVAGVVVLRTVSATEQVELWSGSGAAHQATPGAPVALHGRYGVLAVGSLRFNVAVSRSNAAQRR</sequence>
<organism evidence="1 2">
    <name type="scientific">Microbacterium terregens</name>
    <dbReference type="NCBI Taxonomy" id="69363"/>
    <lineage>
        <taxon>Bacteria</taxon>
        <taxon>Bacillati</taxon>
        <taxon>Actinomycetota</taxon>
        <taxon>Actinomycetes</taxon>
        <taxon>Micrococcales</taxon>
        <taxon>Microbacteriaceae</taxon>
        <taxon>Microbacterium</taxon>
    </lineage>
</organism>